<evidence type="ECO:0000313" key="2">
    <source>
        <dbReference type="EMBL" id="KAK4779113.1"/>
    </source>
</evidence>
<organism evidence="2 3">
    <name type="scientific">Trapa natans</name>
    <name type="common">Water chestnut</name>
    <dbReference type="NCBI Taxonomy" id="22666"/>
    <lineage>
        <taxon>Eukaryota</taxon>
        <taxon>Viridiplantae</taxon>
        <taxon>Streptophyta</taxon>
        <taxon>Embryophyta</taxon>
        <taxon>Tracheophyta</taxon>
        <taxon>Spermatophyta</taxon>
        <taxon>Magnoliopsida</taxon>
        <taxon>eudicotyledons</taxon>
        <taxon>Gunneridae</taxon>
        <taxon>Pentapetalae</taxon>
        <taxon>rosids</taxon>
        <taxon>malvids</taxon>
        <taxon>Myrtales</taxon>
        <taxon>Lythraceae</taxon>
        <taxon>Trapa</taxon>
    </lineage>
</organism>
<dbReference type="Pfam" id="PF07534">
    <property type="entry name" value="TLD"/>
    <property type="match status" value="1"/>
</dbReference>
<proteinExistence type="predicted"/>
<accession>A0AAN7KZ76</accession>
<reference evidence="2 3" key="1">
    <citation type="journal article" date="2023" name="Hortic Res">
        <title>Pangenome of water caltrop reveals structural variations and asymmetric subgenome divergence after allopolyploidization.</title>
        <authorList>
            <person name="Zhang X."/>
            <person name="Chen Y."/>
            <person name="Wang L."/>
            <person name="Yuan Y."/>
            <person name="Fang M."/>
            <person name="Shi L."/>
            <person name="Lu R."/>
            <person name="Comes H.P."/>
            <person name="Ma Y."/>
            <person name="Chen Y."/>
            <person name="Huang G."/>
            <person name="Zhou Y."/>
            <person name="Zheng Z."/>
            <person name="Qiu Y."/>
        </authorList>
    </citation>
    <scope>NUCLEOTIDE SEQUENCE [LARGE SCALE GENOMIC DNA]</scope>
    <source>
        <strain evidence="2">F231</strain>
    </source>
</reference>
<protein>
    <recommendedName>
        <fullName evidence="1">TLDc domain-containing protein</fullName>
    </recommendedName>
</protein>
<sequence>MGTSASTEQKDISPEQRELEGLAASTGAVPMLQKAFANLADPQENAIPIQSLQKCFSICYKRATREPPGAFLPDSILRFLGHLGLSIVDVFFVSNEGGLSWLEFVRGYLNCCGRMTASVCLTNLLRIFEVSAKRAGLAAELGFESDGTDCKVMGYLMPSDIYALLIMCWSMLWSTRTSSFSRSEGDSIFYVPEVENLLFSVVDSCAEGGGSSDFWNCDVFNLQAKVPAGKFMTWVLATIPRLPDCFSQFVSGSLQHLMASESTQDSLGSSSSLSKDTNWKGSSSTHLLNRGKAWAISLAFRGPASEEILRNFLCCSGDEMNESLLYRSSVHGKGLNRFWANIEGYHGPLLMLISASCGDSHHENMRGKKWTIGVLLQQGFENKDQFYGNPGILCSIDPIFHVYLSTGKESNFVYSHMRPSGRVYQPHPKPVGIAFGGSVGNERIFMNEDFAEVTIRHHAIDKTYRPGPLFPNQGFLPIEASVIEVEVWGLGGTTARDVQASYKKREELFTEQRRKVDLKTFASWEDSPEKMMMDIVSDPNRVQREDR</sequence>
<gene>
    <name evidence="2" type="ORF">SAY86_006641</name>
</gene>
<dbReference type="InterPro" id="IPR006571">
    <property type="entry name" value="TLDc_dom"/>
</dbReference>
<dbReference type="SMART" id="SM00584">
    <property type="entry name" value="TLDc"/>
    <property type="match status" value="1"/>
</dbReference>
<keyword evidence="3" id="KW-1185">Reference proteome</keyword>
<evidence type="ECO:0000259" key="1">
    <source>
        <dbReference type="SMART" id="SM00584"/>
    </source>
</evidence>
<dbReference type="EMBL" id="JAXQNO010000017">
    <property type="protein sequence ID" value="KAK4779113.1"/>
    <property type="molecule type" value="Genomic_DNA"/>
</dbReference>
<comment type="caution">
    <text evidence="2">The sequence shown here is derived from an EMBL/GenBank/DDBJ whole genome shotgun (WGS) entry which is preliminary data.</text>
</comment>
<dbReference type="AlphaFoldDB" id="A0AAN7KZ76"/>
<dbReference type="Proteomes" id="UP001346149">
    <property type="component" value="Unassembled WGS sequence"/>
</dbReference>
<name>A0AAN7KZ76_TRANT</name>
<dbReference type="PANTHER" id="PTHR23354:SF104">
    <property type="entry name" value="TLD-DOMAIN CONTAINING NUCLEOLAR PROTEIN"/>
    <property type="match status" value="1"/>
</dbReference>
<feature type="domain" description="TLDc" evidence="1">
    <location>
        <begin position="301"/>
        <end position="491"/>
    </location>
</feature>
<evidence type="ECO:0000313" key="3">
    <source>
        <dbReference type="Proteomes" id="UP001346149"/>
    </source>
</evidence>
<dbReference type="PANTHER" id="PTHR23354">
    <property type="entry name" value="NUCLEOLAR PROTEIN 7/ESTROGEN RECEPTOR COACTIVATOR-RELATED"/>
    <property type="match status" value="1"/>
</dbReference>